<dbReference type="OrthoDB" id="4802432at2759"/>
<evidence type="ECO:0000313" key="2">
    <source>
        <dbReference type="Proteomes" id="UP000036947"/>
    </source>
</evidence>
<protein>
    <submittedName>
        <fullName evidence="1">Uncharacterized protein</fullName>
    </submittedName>
</protein>
<keyword evidence="2" id="KW-1185">Reference proteome</keyword>
<organism evidence="1 2">
    <name type="scientific">Tolypocladium ophioglossoides (strain CBS 100239)</name>
    <name type="common">Snaketongue truffleclub</name>
    <name type="synonym">Elaphocordyceps ophioglossoides</name>
    <dbReference type="NCBI Taxonomy" id="1163406"/>
    <lineage>
        <taxon>Eukaryota</taxon>
        <taxon>Fungi</taxon>
        <taxon>Dikarya</taxon>
        <taxon>Ascomycota</taxon>
        <taxon>Pezizomycotina</taxon>
        <taxon>Sordariomycetes</taxon>
        <taxon>Hypocreomycetidae</taxon>
        <taxon>Hypocreales</taxon>
        <taxon>Ophiocordycipitaceae</taxon>
        <taxon>Tolypocladium</taxon>
    </lineage>
</organism>
<dbReference type="AlphaFoldDB" id="A0A0L0N0P4"/>
<accession>A0A0L0N0P4</accession>
<evidence type="ECO:0000313" key="1">
    <source>
        <dbReference type="EMBL" id="KND87360.1"/>
    </source>
</evidence>
<sequence length="161" mass="18848">MVRGKKTQKIDDIQHLCLRVKLEEYGYFRLENDYPYLTSADLDRDFAAYKLPQTRGTESDDPFHGWSNGHQAAPSLASKNGLLGTPLELDFSNFVEGHRRFPKAKIVTGLLIRRQYYRNIDPSVFSKLFTESFPRLERLRHERWHDIDPELLIQLEQGKPD</sequence>
<dbReference type="Proteomes" id="UP000036947">
    <property type="component" value="Unassembled WGS sequence"/>
</dbReference>
<reference evidence="1 2" key="1">
    <citation type="journal article" date="2015" name="BMC Genomics">
        <title>The genome of the truffle-parasite Tolypocladium ophioglossoides and the evolution of antifungal peptaibiotics.</title>
        <authorList>
            <person name="Quandt C.A."/>
            <person name="Bushley K.E."/>
            <person name="Spatafora J.W."/>
        </authorList>
    </citation>
    <scope>NUCLEOTIDE SEQUENCE [LARGE SCALE GENOMIC DNA]</scope>
    <source>
        <strain evidence="1 2">CBS 100239</strain>
    </source>
</reference>
<dbReference type="EMBL" id="LFRF01000037">
    <property type="protein sequence ID" value="KND87360.1"/>
    <property type="molecule type" value="Genomic_DNA"/>
</dbReference>
<name>A0A0L0N0P4_TOLOC</name>
<proteinExistence type="predicted"/>
<comment type="caution">
    <text evidence="1">The sequence shown here is derived from an EMBL/GenBank/DDBJ whole genome shotgun (WGS) entry which is preliminary data.</text>
</comment>
<dbReference type="STRING" id="1163406.A0A0L0N0P4"/>
<gene>
    <name evidence="1" type="ORF">TOPH_07982</name>
</gene>